<evidence type="ECO:0000313" key="1">
    <source>
        <dbReference type="EMBL" id="KAI5662150.1"/>
    </source>
</evidence>
<dbReference type="Proteomes" id="UP001060085">
    <property type="component" value="Linkage Group LG05"/>
</dbReference>
<reference evidence="2" key="1">
    <citation type="journal article" date="2023" name="Nat. Plants">
        <title>Single-cell RNA sequencing provides a high-resolution roadmap for understanding the multicellular compartmentation of specialized metabolism.</title>
        <authorList>
            <person name="Sun S."/>
            <person name="Shen X."/>
            <person name="Li Y."/>
            <person name="Li Y."/>
            <person name="Wang S."/>
            <person name="Li R."/>
            <person name="Zhang H."/>
            <person name="Shen G."/>
            <person name="Guo B."/>
            <person name="Wei J."/>
            <person name="Xu J."/>
            <person name="St-Pierre B."/>
            <person name="Chen S."/>
            <person name="Sun C."/>
        </authorList>
    </citation>
    <scope>NUCLEOTIDE SEQUENCE [LARGE SCALE GENOMIC DNA]</scope>
</reference>
<dbReference type="EMBL" id="CM044705">
    <property type="protein sequence ID" value="KAI5662150.1"/>
    <property type="molecule type" value="Genomic_DNA"/>
</dbReference>
<name>A0ACC0APG8_CATRO</name>
<accession>A0ACC0APG8</accession>
<evidence type="ECO:0000313" key="2">
    <source>
        <dbReference type="Proteomes" id="UP001060085"/>
    </source>
</evidence>
<comment type="caution">
    <text evidence="1">The sequence shown here is derived from an EMBL/GenBank/DDBJ whole genome shotgun (WGS) entry which is preliminary data.</text>
</comment>
<keyword evidence="2" id="KW-1185">Reference proteome</keyword>
<organism evidence="1 2">
    <name type="scientific">Catharanthus roseus</name>
    <name type="common">Madagascar periwinkle</name>
    <name type="synonym">Vinca rosea</name>
    <dbReference type="NCBI Taxonomy" id="4058"/>
    <lineage>
        <taxon>Eukaryota</taxon>
        <taxon>Viridiplantae</taxon>
        <taxon>Streptophyta</taxon>
        <taxon>Embryophyta</taxon>
        <taxon>Tracheophyta</taxon>
        <taxon>Spermatophyta</taxon>
        <taxon>Magnoliopsida</taxon>
        <taxon>eudicotyledons</taxon>
        <taxon>Gunneridae</taxon>
        <taxon>Pentapetalae</taxon>
        <taxon>asterids</taxon>
        <taxon>lamiids</taxon>
        <taxon>Gentianales</taxon>
        <taxon>Apocynaceae</taxon>
        <taxon>Rauvolfioideae</taxon>
        <taxon>Vinceae</taxon>
        <taxon>Catharanthinae</taxon>
        <taxon>Catharanthus</taxon>
    </lineage>
</organism>
<gene>
    <name evidence="1" type="ORF">M9H77_21473</name>
</gene>
<protein>
    <submittedName>
        <fullName evidence="1">Uncharacterized protein</fullName>
    </submittedName>
</protein>
<proteinExistence type="predicted"/>
<sequence>MVKNAKKNFIASLTKRDGSLATSKEEIQEEFLNFYVGLLGIKQDKHGFHDSVIQNGPRVTPDQANLLAADYGPFLDKVAKTLLAWSGLNLSYAGKPSSLEFSHFWLRRWIESQVCADAVKPKEYQEYMLLKYEGKLFYC</sequence>